<sequence length="203" mass="22044">MGNRFTDMVKVPKEPVAKLLSLANTRLETPVTAPVAAMADEVLDELDSKGALIDVLRVLSIVLPARERVWWACLAARDYIGPKTEQDPKSLVASEDWVFKPTPENRERARVSMDDAYIDDDTVNIAMAVLYSDGTLGPADLAEFPAPAGAAETCAFAMNLVALDKNSDKFEEYGQMLIDRAVDIGRGGSGKMGNKQDVKEATP</sequence>
<evidence type="ECO:0000313" key="2">
    <source>
        <dbReference type="Proteomes" id="UP000565745"/>
    </source>
</evidence>
<dbReference type="AlphaFoldDB" id="A0A7W6Q7L1"/>
<gene>
    <name evidence="1" type="ORF">GGR93_003810</name>
</gene>
<protein>
    <submittedName>
        <fullName evidence="1">Uncharacterized protein</fullName>
    </submittedName>
</protein>
<dbReference type="OrthoDB" id="5572566at2"/>
<dbReference type="Pfam" id="PF22011">
    <property type="entry name" value="DUF6931"/>
    <property type="match status" value="1"/>
</dbReference>
<proteinExistence type="predicted"/>
<accession>A0A7W6Q7L1</accession>
<comment type="caution">
    <text evidence="1">The sequence shown here is derived from an EMBL/GenBank/DDBJ whole genome shotgun (WGS) entry which is preliminary data.</text>
</comment>
<dbReference type="EMBL" id="JACIFU010000007">
    <property type="protein sequence ID" value="MBB4176002.1"/>
    <property type="molecule type" value="Genomic_DNA"/>
</dbReference>
<evidence type="ECO:0000313" key="1">
    <source>
        <dbReference type="EMBL" id="MBB4176002.1"/>
    </source>
</evidence>
<name>A0A7W6Q7L1_9RHOB</name>
<reference evidence="1 2" key="1">
    <citation type="submission" date="2020-08" db="EMBL/GenBank/DDBJ databases">
        <title>Genomic Encyclopedia of Type Strains, Phase IV (KMG-IV): sequencing the most valuable type-strain genomes for metagenomic binning, comparative biology and taxonomic classification.</title>
        <authorList>
            <person name="Goeker M."/>
        </authorList>
    </citation>
    <scope>NUCLEOTIDE SEQUENCE [LARGE SCALE GENOMIC DNA]</scope>
    <source>
        <strain evidence="1 2">DSM 101015</strain>
    </source>
</reference>
<dbReference type="InterPro" id="IPR053855">
    <property type="entry name" value="DUF6931"/>
</dbReference>
<dbReference type="RefSeq" id="WP_025053818.1">
    <property type="nucleotide sequence ID" value="NZ_JACIFU010000007.1"/>
</dbReference>
<keyword evidence="2" id="KW-1185">Reference proteome</keyword>
<dbReference type="Proteomes" id="UP000565745">
    <property type="component" value="Unassembled WGS sequence"/>
</dbReference>
<organism evidence="1 2">
    <name type="scientific">Sulfitobacter noctilucicola</name>
    <dbReference type="NCBI Taxonomy" id="1342301"/>
    <lineage>
        <taxon>Bacteria</taxon>
        <taxon>Pseudomonadati</taxon>
        <taxon>Pseudomonadota</taxon>
        <taxon>Alphaproteobacteria</taxon>
        <taxon>Rhodobacterales</taxon>
        <taxon>Roseobacteraceae</taxon>
        <taxon>Sulfitobacter</taxon>
    </lineage>
</organism>